<keyword evidence="1" id="KW-0812">Transmembrane</keyword>
<keyword evidence="1" id="KW-1133">Transmembrane helix</keyword>
<sequence>MTSDEDPFLGHYFTFHDNVSVPKRIFVIVIALVAVVPRMPLDEPWTIEGNLSHSFRKLLLVIVGGYLLRHAGKDILSDSVDSKSIDLLMTAIEGVCLSFLSHLASYLLRKWMADKVNIPGGRRSPGQALMPWVKLFIGLSAVGVLVRVATGDKRIWIIKKIADVLSSIPVMNTLRMYNSITNSQTRYPARGSALSQCITVAECNALFSHSADIAIRIFGRVPCPTGLRKHH</sequence>
<name>A0A7S3P6P0_9STRA</name>
<accession>A0A7S3P6P0</accession>
<protein>
    <submittedName>
        <fullName evidence="2">Uncharacterized protein</fullName>
    </submittedName>
</protein>
<gene>
    <name evidence="2" type="ORF">ACOF00016_LOCUS8580</name>
</gene>
<evidence type="ECO:0000313" key="2">
    <source>
        <dbReference type="EMBL" id="CAE0411195.1"/>
    </source>
</evidence>
<keyword evidence="1" id="KW-0472">Membrane</keyword>
<proteinExistence type="predicted"/>
<organism evidence="2">
    <name type="scientific">Amphora coffeiformis</name>
    <dbReference type="NCBI Taxonomy" id="265554"/>
    <lineage>
        <taxon>Eukaryota</taxon>
        <taxon>Sar</taxon>
        <taxon>Stramenopiles</taxon>
        <taxon>Ochrophyta</taxon>
        <taxon>Bacillariophyta</taxon>
        <taxon>Bacillariophyceae</taxon>
        <taxon>Bacillariophycidae</taxon>
        <taxon>Thalassiophysales</taxon>
        <taxon>Catenulaceae</taxon>
        <taxon>Amphora</taxon>
    </lineage>
</organism>
<evidence type="ECO:0000256" key="1">
    <source>
        <dbReference type="SAM" id="Phobius"/>
    </source>
</evidence>
<feature type="transmembrane region" description="Helical" evidence="1">
    <location>
        <begin position="128"/>
        <end position="150"/>
    </location>
</feature>
<dbReference type="EMBL" id="HBIM01010234">
    <property type="protein sequence ID" value="CAE0411195.1"/>
    <property type="molecule type" value="Transcribed_RNA"/>
</dbReference>
<reference evidence="2" key="1">
    <citation type="submission" date="2021-01" db="EMBL/GenBank/DDBJ databases">
        <authorList>
            <person name="Corre E."/>
            <person name="Pelletier E."/>
            <person name="Niang G."/>
            <person name="Scheremetjew M."/>
            <person name="Finn R."/>
            <person name="Kale V."/>
            <person name="Holt S."/>
            <person name="Cochrane G."/>
            <person name="Meng A."/>
            <person name="Brown T."/>
            <person name="Cohen L."/>
        </authorList>
    </citation>
    <scope>NUCLEOTIDE SEQUENCE</scope>
    <source>
        <strain evidence="2">CCMP127</strain>
    </source>
</reference>
<dbReference type="AlphaFoldDB" id="A0A7S3P6P0"/>